<protein>
    <submittedName>
        <fullName evidence="2">Gp069</fullName>
    </submittedName>
</protein>
<dbReference type="GeneID" id="14013757"/>
<keyword evidence="3" id="KW-1185">Reference proteome</keyword>
<evidence type="ECO:0000313" key="3">
    <source>
        <dbReference type="Proteomes" id="UP000008893"/>
    </source>
</evidence>
<feature type="region of interest" description="Disordered" evidence="1">
    <location>
        <begin position="1"/>
        <end position="41"/>
    </location>
</feature>
<dbReference type="Proteomes" id="UP000008893">
    <property type="component" value="Segment"/>
</dbReference>
<proteinExistence type="predicted"/>
<dbReference type="EMBL" id="HQ728266">
    <property type="protein sequence ID" value="AEJ81588.1"/>
    <property type="molecule type" value="Genomic_DNA"/>
</dbReference>
<organism evidence="2 3">
    <name type="scientific">Erwinia phage vB_EamP-S6</name>
    <dbReference type="NCBI Taxonomy" id="1051675"/>
    <lineage>
        <taxon>Viruses</taxon>
        <taxon>Duplodnaviria</taxon>
        <taxon>Heunggongvirae</taxon>
        <taxon>Uroviricota</taxon>
        <taxon>Caudoviricetes</taxon>
        <taxon>Schitoviridae</taxon>
        <taxon>Waedenswilvirus</taxon>
        <taxon>Waedenswilvirus S6</taxon>
    </lineage>
</organism>
<name>G0YQG1_9CAUD</name>
<dbReference type="KEGG" id="vg:14013757"/>
<accession>G0YQG1</accession>
<reference evidence="2 3" key="1">
    <citation type="journal article" date="2011" name="Appl. Environ. Microbiol.">
        <title>Novel Virulent and Broad-Host-Range Erwinia amylovora Bacteriophages Reveal a High Degree of Mosaicism and a Relationship to Enterobacteriaceae Phages.</title>
        <authorList>
            <person name="Born Y."/>
            <person name="Fieseler L."/>
            <person name="Marazzi J."/>
            <person name="Lurz R."/>
            <person name="Duffy B."/>
            <person name="Loessner M.J."/>
        </authorList>
    </citation>
    <scope>NUCLEOTIDE SEQUENCE [LARGE SCALE GENOMIC DNA]</scope>
</reference>
<evidence type="ECO:0000313" key="2">
    <source>
        <dbReference type="EMBL" id="AEJ81588.1"/>
    </source>
</evidence>
<sequence>MPAGEPTQFTTGSYMHSASGQKIHESNSGFISKVPPAIPGG</sequence>
<feature type="compositionally biased region" description="Polar residues" evidence="1">
    <location>
        <begin position="7"/>
        <end position="30"/>
    </location>
</feature>
<dbReference type="RefSeq" id="YP_007005805.1">
    <property type="nucleotide sequence ID" value="NC_019514.1"/>
</dbReference>
<evidence type="ECO:0000256" key="1">
    <source>
        <dbReference type="SAM" id="MobiDB-lite"/>
    </source>
</evidence>